<comment type="catalytic activity">
    <reaction evidence="6 9 10">
        <text>4-methyl-5-(2-phosphooxyethyl)-thiazole + 4-amino-2-methyl-5-(diphosphooxymethyl)pyrimidine + H(+) = thiamine phosphate + diphosphate</text>
        <dbReference type="Rhea" id="RHEA:22328"/>
        <dbReference type="ChEBI" id="CHEBI:15378"/>
        <dbReference type="ChEBI" id="CHEBI:33019"/>
        <dbReference type="ChEBI" id="CHEBI:37575"/>
        <dbReference type="ChEBI" id="CHEBI:57841"/>
        <dbReference type="ChEBI" id="CHEBI:58296"/>
        <dbReference type="EC" id="2.5.1.3"/>
    </reaction>
</comment>
<feature type="binding site" evidence="9">
    <location>
        <begin position="138"/>
        <end position="140"/>
    </location>
    <ligand>
        <name>2-[(2R,5Z)-2-carboxy-4-methylthiazol-5(2H)-ylidene]ethyl phosphate</name>
        <dbReference type="ChEBI" id="CHEBI:62899"/>
    </ligand>
</feature>
<name>A0A6N4E3D8_9GAMM</name>
<keyword evidence="5 9" id="KW-0784">Thiamine biosynthesis</keyword>
<evidence type="ECO:0000256" key="4">
    <source>
        <dbReference type="ARBA" id="ARBA00022842"/>
    </source>
</evidence>
<keyword evidence="2 9" id="KW-0808">Transferase</keyword>
<evidence type="ECO:0000256" key="3">
    <source>
        <dbReference type="ARBA" id="ARBA00022723"/>
    </source>
</evidence>
<comment type="caution">
    <text evidence="9">Lacks conserved residue(s) required for the propagation of feature annotation.</text>
</comment>
<evidence type="ECO:0000313" key="14">
    <source>
        <dbReference type="Proteomes" id="UP000250928"/>
    </source>
</evidence>
<dbReference type="GO" id="GO:0000287">
    <property type="term" value="F:magnesium ion binding"/>
    <property type="evidence" value="ECO:0007669"/>
    <property type="project" value="UniProtKB-UniRule"/>
</dbReference>
<dbReference type="EC" id="2.5.1.3" evidence="9"/>
<evidence type="ECO:0000256" key="5">
    <source>
        <dbReference type="ARBA" id="ARBA00022977"/>
    </source>
</evidence>
<evidence type="ECO:0000256" key="1">
    <source>
        <dbReference type="ARBA" id="ARBA00005165"/>
    </source>
</evidence>
<feature type="domain" description="Thiamine phosphate synthase/TenI" evidence="12">
    <location>
        <begin position="10"/>
        <end position="191"/>
    </location>
</feature>
<feature type="binding site" evidence="9">
    <location>
        <position position="168"/>
    </location>
    <ligand>
        <name>2-[(2R,5Z)-2-carboxy-4-methylthiazol-5(2H)-ylidene]ethyl phosphate</name>
        <dbReference type="ChEBI" id="CHEBI:62899"/>
    </ligand>
</feature>
<keyword evidence="3 9" id="KW-0479">Metal-binding</keyword>
<dbReference type="GO" id="GO:0005737">
    <property type="term" value="C:cytoplasm"/>
    <property type="evidence" value="ECO:0007669"/>
    <property type="project" value="TreeGrafter"/>
</dbReference>
<dbReference type="Gene3D" id="3.20.20.70">
    <property type="entry name" value="Aldolase class I"/>
    <property type="match status" value="1"/>
</dbReference>
<feature type="binding site" evidence="9">
    <location>
        <position position="73"/>
    </location>
    <ligand>
        <name>Mg(2+)</name>
        <dbReference type="ChEBI" id="CHEBI:18420"/>
    </ligand>
</feature>
<feature type="binding site" evidence="9">
    <location>
        <position position="72"/>
    </location>
    <ligand>
        <name>4-amino-2-methyl-5-(diphosphooxymethyl)pyrimidine</name>
        <dbReference type="ChEBI" id="CHEBI:57841"/>
    </ligand>
</feature>
<evidence type="ECO:0000256" key="7">
    <source>
        <dbReference type="ARBA" id="ARBA00047851"/>
    </source>
</evidence>
<comment type="cofactor">
    <cofactor evidence="9">
        <name>Mg(2+)</name>
        <dbReference type="ChEBI" id="CHEBI:18420"/>
    </cofactor>
    <text evidence="9">Binds 1 Mg(2+) ion per subunit.</text>
</comment>
<evidence type="ECO:0000256" key="6">
    <source>
        <dbReference type="ARBA" id="ARBA00047334"/>
    </source>
</evidence>
<sequence length="216" mass="23070">MTQPLPRRGLYAITDPALAAGQGLDNQVRQALRAGTRLIQYRDKSGDAGKRLREARELLALCRNHGAALIINDDADLALEIGADGVHLGRDDPDLRATRARLGTRRIIGVSCYNRFDLALEAQREGADYVAFGRFFPSSSKPGAVQADPALLHRARRELGIPAVAIGGITPENGGALIEAGADMLAVIHGVFGQPDIAAACTAFHRLFEQTEVSAP</sequence>
<organism evidence="13 14">
    <name type="scientific">Candidatus Sedimenticola endophacoides</name>
    <dbReference type="NCBI Taxonomy" id="2548426"/>
    <lineage>
        <taxon>Bacteria</taxon>
        <taxon>Pseudomonadati</taxon>
        <taxon>Pseudomonadota</taxon>
        <taxon>Gammaproteobacteria</taxon>
        <taxon>Chromatiales</taxon>
        <taxon>Sedimenticolaceae</taxon>
        <taxon>Sedimenticola</taxon>
    </lineage>
</organism>
<dbReference type="HAMAP" id="MF_00097">
    <property type="entry name" value="TMP_synthase"/>
    <property type="match status" value="1"/>
</dbReference>
<comment type="pathway">
    <text evidence="1 9 11">Cofactor biosynthesis; thiamine diphosphate biosynthesis; thiamine phosphate from 4-amino-2-methyl-5-diphosphomethylpyrimidine and 4-methyl-5-(2-phosphoethyl)-thiazole: step 1/1.</text>
</comment>
<dbReference type="Pfam" id="PF02581">
    <property type="entry name" value="TMP-TENI"/>
    <property type="match status" value="1"/>
</dbReference>
<comment type="function">
    <text evidence="9">Condenses 4-methyl-5-(beta-hydroxyethyl)thiazole monophosphate (THZ-P) and 2-methyl-4-amino-5-hydroxymethyl pyrimidine pyrophosphate (HMP-PP) to form thiamine monophosphate (TMP).</text>
</comment>
<evidence type="ECO:0000313" key="13">
    <source>
        <dbReference type="EMBL" id="PUE04382.1"/>
    </source>
</evidence>
<dbReference type="GO" id="GO:0009229">
    <property type="term" value="P:thiamine diphosphate biosynthetic process"/>
    <property type="evidence" value="ECO:0007669"/>
    <property type="project" value="UniProtKB-UniRule"/>
</dbReference>
<dbReference type="NCBIfam" id="TIGR00693">
    <property type="entry name" value="thiE"/>
    <property type="match status" value="1"/>
</dbReference>
<evidence type="ECO:0000256" key="8">
    <source>
        <dbReference type="ARBA" id="ARBA00047883"/>
    </source>
</evidence>
<feature type="binding site" evidence="9">
    <location>
        <position position="111"/>
    </location>
    <ligand>
        <name>4-amino-2-methyl-5-(diphosphooxymethyl)pyrimidine</name>
        <dbReference type="ChEBI" id="CHEBI:57841"/>
    </ligand>
</feature>
<dbReference type="SUPFAM" id="SSF51391">
    <property type="entry name" value="Thiamin phosphate synthase"/>
    <property type="match status" value="1"/>
</dbReference>
<dbReference type="GO" id="GO:0004789">
    <property type="term" value="F:thiamine-phosphate diphosphorylase activity"/>
    <property type="evidence" value="ECO:0007669"/>
    <property type="project" value="UniProtKB-UniRule"/>
</dbReference>
<evidence type="ECO:0000256" key="10">
    <source>
        <dbReference type="RuleBase" id="RU003826"/>
    </source>
</evidence>
<comment type="caution">
    <text evidence="13">The sequence shown here is derived from an EMBL/GenBank/DDBJ whole genome shotgun (WGS) entry which is preliminary data.</text>
</comment>
<dbReference type="InterPro" id="IPR013785">
    <property type="entry name" value="Aldolase_TIM"/>
</dbReference>
<dbReference type="InterPro" id="IPR036206">
    <property type="entry name" value="ThiamineP_synth_sf"/>
</dbReference>
<gene>
    <name evidence="9" type="primary">thiE</name>
    <name evidence="13" type="ORF">C3L24_03290</name>
</gene>
<keyword evidence="4 9" id="KW-0460">Magnesium</keyword>
<dbReference type="PANTHER" id="PTHR20857">
    <property type="entry name" value="THIAMINE-PHOSPHATE PYROPHOSPHORYLASE"/>
    <property type="match status" value="1"/>
</dbReference>
<proteinExistence type="inferred from homology"/>
<reference evidence="13 14" key="1">
    <citation type="submission" date="2018-01" db="EMBL/GenBank/DDBJ databases">
        <title>Novel co-symbiosis in the lucinid bivalve Phacoides pectinatus.</title>
        <authorList>
            <person name="Lim S.J."/>
            <person name="Davis B.G."/>
            <person name="Gill D.E."/>
            <person name="Engel A.S."/>
            <person name="Anderson L.C."/>
            <person name="Campbell B.J."/>
        </authorList>
    </citation>
    <scope>NUCLEOTIDE SEQUENCE [LARGE SCALE GENOMIC DNA]</scope>
    <source>
        <strain evidence="13">N3_P5</strain>
    </source>
</reference>
<evidence type="ECO:0000256" key="11">
    <source>
        <dbReference type="RuleBase" id="RU004253"/>
    </source>
</evidence>
<evidence type="ECO:0000256" key="9">
    <source>
        <dbReference type="HAMAP-Rule" id="MF_00097"/>
    </source>
</evidence>
<comment type="catalytic activity">
    <reaction evidence="7 9 10">
        <text>2-(2-carboxy-4-methylthiazol-5-yl)ethyl phosphate + 4-amino-2-methyl-5-(diphosphooxymethyl)pyrimidine + 2 H(+) = thiamine phosphate + CO2 + diphosphate</text>
        <dbReference type="Rhea" id="RHEA:47848"/>
        <dbReference type="ChEBI" id="CHEBI:15378"/>
        <dbReference type="ChEBI" id="CHEBI:16526"/>
        <dbReference type="ChEBI" id="CHEBI:33019"/>
        <dbReference type="ChEBI" id="CHEBI:37575"/>
        <dbReference type="ChEBI" id="CHEBI:57841"/>
        <dbReference type="ChEBI" id="CHEBI:62890"/>
        <dbReference type="EC" id="2.5.1.3"/>
    </reaction>
</comment>
<evidence type="ECO:0000256" key="2">
    <source>
        <dbReference type="ARBA" id="ARBA00022679"/>
    </source>
</evidence>
<dbReference type="Proteomes" id="UP000250928">
    <property type="component" value="Unassembled WGS sequence"/>
</dbReference>
<dbReference type="EMBL" id="PQCO01000127">
    <property type="protein sequence ID" value="PUE04382.1"/>
    <property type="molecule type" value="Genomic_DNA"/>
</dbReference>
<feature type="binding site" evidence="9">
    <location>
        <position position="141"/>
    </location>
    <ligand>
        <name>4-amino-2-methyl-5-(diphosphooxymethyl)pyrimidine</name>
        <dbReference type="ChEBI" id="CHEBI:57841"/>
    </ligand>
</feature>
<protein>
    <recommendedName>
        <fullName evidence="9">Thiamine-phosphate synthase</fullName>
        <shortName evidence="9">TP synthase</shortName>
        <shortName evidence="9">TPS</shortName>
        <ecNumber evidence="9">2.5.1.3</ecNumber>
    </recommendedName>
    <alternativeName>
        <fullName evidence="9">Thiamine-phosphate pyrophosphorylase</fullName>
        <shortName evidence="9">TMP pyrophosphorylase</shortName>
        <shortName evidence="9">TMP-PPase</shortName>
    </alternativeName>
</protein>
<accession>A0A6N4E3D8</accession>
<dbReference type="UniPathway" id="UPA00060">
    <property type="reaction ID" value="UER00141"/>
</dbReference>
<evidence type="ECO:0000259" key="12">
    <source>
        <dbReference type="Pfam" id="PF02581"/>
    </source>
</evidence>
<dbReference type="PANTHER" id="PTHR20857:SF15">
    <property type="entry name" value="THIAMINE-PHOSPHATE SYNTHASE"/>
    <property type="match status" value="1"/>
</dbReference>
<dbReference type="GO" id="GO:0009228">
    <property type="term" value="P:thiamine biosynthetic process"/>
    <property type="evidence" value="ECO:0007669"/>
    <property type="project" value="UniProtKB-KW"/>
</dbReference>
<feature type="binding site" evidence="9">
    <location>
        <begin position="40"/>
        <end position="44"/>
    </location>
    <ligand>
        <name>4-amino-2-methyl-5-(diphosphooxymethyl)pyrimidine</name>
        <dbReference type="ChEBI" id="CHEBI:57841"/>
    </ligand>
</feature>
<dbReference type="AlphaFoldDB" id="A0A6N4E3D8"/>
<comment type="similarity">
    <text evidence="9 10">Belongs to the thiamine-phosphate synthase family.</text>
</comment>
<dbReference type="CDD" id="cd00564">
    <property type="entry name" value="TMP_TenI"/>
    <property type="match status" value="1"/>
</dbReference>
<feature type="binding site" evidence="9">
    <location>
        <position position="92"/>
    </location>
    <ligand>
        <name>Mg(2+)</name>
        <dbReference type="ChEBI" id="CHEBI:18420"/>
    </ligand>
</feature>
<dbReference type="InterPro" id="IPR022998">
    <property type="entry name" value="ThiamineP_synth_TenI"/>
</dbReference>
<dbReference type="InterPro" id="IPR034291">
    <property type="entry name" value="TMP_synthase"/>
</dbReference>
<comment type="catalytic activity">
    <reaction evidence="8 9 10">
        <text>2-[(2R,5Z)-2-carboxy-4-methylthiazol-5(2H)-ylidene]ethyl phosphate + 4-amino-2-methyl-5-(diphosphooxymethyl)pyrimidine + 2 H(+) = thiamine phosphate + CO2 + diphosphate</text>
        <dbReference type="Rhea" id="RHEA:47844"/>
        <dbReference type="ChEBI" id="CHEBI:15378"/>
        <dbReference type="ChEBI" id="CHEBI:16526"/>
        <dbReference type="ChEBI" id="CHEBI:33019"/>
        <dbReference type="ChEBI" id="CHEBI:37575"/>
        <dbReference type="ChEBI" id="CHEBI:57841"/>
        <dbReference type="ChEBI" id="CHEBI:62899"/>
        <dbReference type="EC" id="2.5.1.3"/>
    </reaction>
</comment>